<protein>
    <recommendedName>
        <fullName evidence="3 7">3-deoxy-D-manno-octulosonic acid transferase</fullName>
        <shortName evidence="7">Kdo transferase</shortName>
        <ecNumber evidence="2 7">2.4.99.12</ecNumber>
    </recommendedName>
    <alternativeName>
        <fullName evidence="5 7">Lipid IV(A) 3-deoxy-D-manno-octulosonic acid transferase</fullName>
    </alternativeName>
</protein>
<dbReference type="EMBL" id="BAABGY010000006">
    <property type="protein sequence ID" value="GAA4325978.1"/>
    <property type="molecule type" value="Genomic_DNA"/>
</dbReference>
<dbReference type="Gene3D" id="3.40.50.2000">
    <property type="entry name" value="Glycogen Phosphorylase B"/>
    <property type="match status" value="1"/>
</dbReference>
<keyword evidence="7" id="KW-0448">Lipopolysaccharide biosynthesis</keyword>
<feature type="domain" description="3-deoxy-D-manno-octulosonic-acid transferase N-terminal" evidence="8">
    <location>
        <begin position="35"/>
        <end position="206"/>
    </location>
</feature>
<evidence type="ECO:0000256" key="5">
    <source>
        <dbReference type="ARBA" id="ARBA00031445"/>
    </source>
</evidence>
<keyword evidence="7" id="KW-1003">Cell membrane</keyword>
<comment type="function">
    <text evidence="7">Involved in lipopolysaccharide (LPS) biosynthesis. Catalyzes the transfer of 3-deoxy-D-manno-octulosonate (Kdo) residue(s) from CMP-Kdo to lipid IV(A), the tetraacyldisaccharide-1,4'-bisphosphate precursor of lipid A.</text>
</comment>
<comment type="caution">
    <text evidence="9">The sequence shown here is derived from an EMBL/GenBank/DDBJ whole genome shotgun (WGS) entry which is preliminary data.</text>
</comment>
<evidence type="ECO:0000313" key="9">
    <source>
        <dbReference type="EMBL" id="GAA4325978.1"/>
    </source>
</evidence>
<gene>
    <name evidence="9" type="ORF">GCM10023184_14340</name>
</gene>
<evidence type="ECO:0000256" key="4">
    <source>
        <dbReference type="ARBA" id="ARBA00022679"/>
    </source>
</evidence>
<dbReference type="PANTHER" id="PTHR42755:SF1">
    <property type="entry name" value="3-DEOXY-D-MANNO-OCTULOSONIC ACID TRANSFERASE, MITOCHONDRIAL-RELATED"/>
    <property type="match status" value="1"/>
</dbReference>
<dbReference type="InterPro" id="IPR039901">
    <property type="entry name" value="Kdotransferase"/>
</dbReference>
<name>A0ABP8GKD6_9BACT</name>
<comment type="catalytic activity">
    <reaction evidence="6 7">
        <text>lipid IVA (E. coli) + CMP-3-deoxy-beta-D-manno-octulosonate = alpha-Kdo-(2-&gt;6)-lipid IVA (E. coli) + CMP + H(+)</text>
        <dbReference type="Rhea" id="RHEA:28066"/>
        <dbReference type="ChEBI" id="CHEBI:15378"/>
        <dbReference type="ChEBI" id="CHEBI:58603"/>
        <dbReference type="ChEBI" id="CHEBI:60364"/>
        <dbReference type="ChEBI" id="CHEBI:60377"/>
        <dbReference type="ChEBI" id="CHEBI:85987"/>
        <dbReference type="EC" id="2.4.99.12"/>
    </reaction>
</comment>
<dbReference type="SUPFAM" id="SSF53756">
    <property type="entry name" value="UDP-Glycosyltransferase/glycogen phosphorylase"/>
    <property type="match status" value="1"/>
</dbReference>
<evidence type="ECO:0000313" key="10">
    <source>
        <dbReference type="Proteomes" id="UP001501725"/>
    </source>
</evidence>
<keyword evidence="4 7" id="KW-0808">Transferase</keyword>
<sequence length="414" mass="45950">MLFYPVFIALFAVGVRIAGLFSSKARAWVEGRRNWAQQLEKELAGNTAPLIWMHCASAGEFEQGKPVLEALRLQFPGHLILVSFFSPSGFGVGKKYKGADHIVYLPLDTARNARRFLALTKPSLVIFIKYDYWYRHLRAVYEAGIPLLMVSAIFRRQQAFFRWYGGLHRRMLTYFTWLFVQDEASVDLLKTIGITRASANGDTRFDRVATITEAPAPLPLIEAFVQGEGPVLVAGSTWTEDEQVLAGLSSHVRMIIAPHEISTANITRLRELFPGEAVTYSALQAGGAGPAARVLLIDNIGMLSRLYRYGHVTYIGGGYNKSGIHNTLEAAAWGKPVYFGPNYQKFREAVGLIEAGAAESVNNAEKLQQRIDSLYEHPEHGAQVGEAAARYVRENIGATGRVVAFIQEKRLLTS</sequence>
<comment type="subcellular location">
    <subcellularLocation>
        <location evidence="7">Cell membrane</location>
    </subcellularLocation>
</comment>
<dbReference type="InterPro" id="IPR007507">
    <property type="entry name" value="Glycos_transf_N"/>
</dbReference>
<dbReference type="EC" id="2.4.99.12" evidence="2 7"/>
<accession>A0ABP8GKD6</accession>
<dbReference type="RefSeq" id="WP_345254659.1">
    <property type="nucleotide sequence ID" value="NZ_BAABGY010000006.1"/>
</dbReference>
<dbReference type="InterPro" id="IPR038107">
    <property type="entry name" value="Glycos_transf_N_sf"/>
</dbReference>
<dbReference type="PANTHER" id="PTHR42755">
    <property type="entry name" value="3-DEOXY-MANNO-OCTULOSONATE CYTIDYLYLTRANSFERASE"/>
    <property type="match status" value="1"/>
</dbReference>
<comment type="pathway">
    <text evidence="1 7">Bacterial outer membrane biogenesis; LPS core biosynthesis.</text>
</comment>
<comment type="similarity">
    <text evidence="7">Belongs to the glycosyltransferase group 1 family.</text>
</comment>
<dbReference type="Pfam" id="PF04413">
    <property type="entry name" value="Glycos_transf_N"/>
    <property type="match status" value="1"/>
</dbReference>
<evidence type="ECO:0000259" key="8">
    <source>
        <dbReference type="Pfam" id="PF04413"/>
    </source>
</evidence>
<evidence type="ECO:0000256" key="2">
    <source>
        <dbReference type="ARBA" id="ARBA00012621"/>
    </source>
</evidence>
<keyword evidence="7" id="KW-0472">Membrane</keyword>
<organism evidence="9 10">
    <name type="scientific">Flaviaesturariibacter amylovorans</name>
    <dbReference type="NCBI Taxonomy" id="1084520"/>
    <lineage>
        <taxon>Bacteria</taxon>
        <taxon>Pseudomonadati</taxon>
        <taxon>Bacteroidota</taxon>
        <taxon>Chitinophagia</taxon>
        <taxon>Chitinophagales</taxon>
        <taxon>Chitinophagaceae</taxon>
        <taxon>Flaviaestuariibacter</taxon>
    </lineage>
</organism>
<reference evidence="10" key="1">
    <citation type="journal article" date="2019" name="Int. J. Syst. Evol. Microbiol.">
        <title>The Global Catalogue of Microorganisms (GCM) 10K type strain sequencing project: providing services to taxonomists for standard genome sequencing and annotation.</title>
        <authorList>
            <consortium name="The Broad Institute Genomics Platform"/>
            <consortium name="The Broad Institute Genome Sequencing Center for Infectious Disease"/>
            <person name="Wu L."/>
            <person name="Ma J."/>
        </authorList>
    </citation>
    <scope>NUCLEOTIDE SEQUENCE [LARGE SCALE GENOMIC DNA]</scope>
    <source>
        <strain evidence="10">JCM 17919</strain>
    </source>
</reference>
<evidence type="ECO:0000256" key="1">
    <source>
        <dbReference type="ARBA" id="ARBA00004713"/>
    </source>
</evidence>
<evidence type="ECO:0000256" key="3">
    <source>
        <dbReference type="ARBA" id="ARBA00019077"/>
    </source>
</evidence>
<proteinExistence type="inferred from homology"/>
<evidence type="ECO:0000256" key="7">
    <source>
        <dbReference type="RuleBase" id="RU365103"/>
    </source>
</evidence>
<dbReference type="Proteomes" id="UP001501725">
    <property type="component" value="Unassembled WGS sequence"/>
</dbReference>
<dbReference type="Gene3D" id="3.40.50.11720">
    <property type="entry name" value="3-Deoxy-D-manno-octulosonic-acid transferase, N-terminal domain"/>
    <property type="match status" value="1"/>
</dbReference>
<keyword evidence="10" id="KW-1185">Reference proteome</keyword>
<evidence type="ECO:0000256" key="6">
    <source>
        <dbReference type="ARBA" id="ARBA00049183"/>
    </source>
</evidence>